<dbReference type="PANTHER" id="PTHR38031:SF1">
    <property type="entry name" value="SULFUR CARRIER PROTEIN CYSO"/>
    <property type="match status" value="1"/>
</dbReference>
<dbReference type="CDD" id="cd17505">
    <property type="entry name" value="Ubl_SAMP1_like"/>
    <property type="match status" value="1"/>
</dbReference>
<evidence type="ECO:0007829" key="4">
    <source>
        <dbReference type="PDB" id="2K22"/>
    </source>
</evidence>
<dbReference type="NCBIfam" id="NF041918">
    <property type="entry name" value="SAMP1"/>
    <property type="match status" value="1"/>
</dbReference>
<proteinExistence type="evidence at protein level"/>
<dbReference type="PANTHER" id="PTHR38031">
    <property type="entry name" value="SULFUR CARRIER PROTEIN SLR0821-RELATED"/>
    <property type="match status" value="1"/>
</dbReference>
<gene>
    <name evidence="1" type="ordered locus">Ta0895</name>
</gene>
<protein>
    <submittedName>
        <fullName evidence="1">Uncharacterized protein</fullName>
    </submittedName>
</protein>
<evidence type="ECO:0007829" key="3">
    <source>
        <dbReference type="PDB" id="2G1E"/>
    </source>
</evidence>
<accession>Q9HJR9</accession>
<dbReference type="PDB" id="2K22">
    <property type="method" value="NMR"/>
    <property type="chains" value="A=1-90"/>
</dbReference>
<dbReference type="Pfam" id="PF02597">
    <property type="entry name" value="ThiS"/>
    <property type="match status" value="1"/>
</dbReference>
<dbReference type="PaxDb" id="273075-Ta0895"/>
<reference evidence="1 2" key="1">
    <citation type="journal article" date="2000" name="Nature">
        <title>The genome sequence of the thermoacidophilic scavenger Thermoplasma acidophilum.</title>
        <authorList>
            <person name="Ruepp A."/>
            <person name="Graml W."/>
            <person name="Santos-Martinez M.L."/>
            <person name="Koretke K.K."/>
            <person name="Volker C."/>
            <person name="Mewes H.W."/>
            <person name="Frishman D."/>
            <person name="Stocker S."/>
            <person name="Lupas A.N."/>
            <person name="Baumeister W."/>
        </authorList>
    </citation>
    <scope>NUCLEOTIDE SEQUENCE [LARGE SCALE GENOMIC DNA]</scope>
    <source>
        <strain evidence="2">ATCC 25905 / DSM 1728 / JCM 9062 / NBRC 15155 / AMRC-C165</strain>
    </source>
</reference>
<dbReference type="NCBIfam" id="TIGR01687">
    <property type="entry name" value="moaD_arch"/>
    <property type="match status" value="1"/>
</dbReference>
<dbReference type="PDB" id="2G1E">
    <property type="method" value="NMR"/>
    <property type="chains" value="A=1-90"/>
</dbReference>
<reference evidence="3" key="2">
    <citation type="journal article" date="2006" name="Proteins">
        <title>Solution structure of TA0895, a MoaD homologue from Thermoplasma acidophilum.</title>
        <authorList>
            <person name="Jung J."/>
            <person name="Yeo I.Y."/>
            <person name="Hong E."/>
            <person name="Yee A."/>
            <person name="Arrowsmith C.H."/>
            <person name="Lee W."/>
        </authorList>
    </citation>
    <scope>STRUCTURE BY NMR</scope>
</reference>
<keyword evidence="2" id="KW-1185">Reference proteome</keyword>
<dbReference type="InterPro" id="IPR054834">
    <property type="entry name" value="SAMP1_3"/>
</dbReference>
<dbReference type="SMR" id="Q9HJR9"/>
<dbReference type="Proteomes" id="UP000001024">
    <property type="component" value="Chromosome"/>
</dbReference>
<dbReference type="HOGENOM" id="CLU_114601_1_2_2"/>
<dbReference type="OrthoDB" id="98357at2157"/>
<sequence>MVTVRYYATLRPITKKKEETFNGISKISELLERLKVEYGSEFTKQMYDGNNLFKNVIILVNGNNITSMKGLDTEIKDDDKIDLFPPVAGG</sequence>
<dbReference type="STRING" id="273075.gene:9572110"/>
<evidence type="ECO:0000313" key="2">
    <source>
        <dbReference type="Proteomes" id="UP000001024"/>
    </source>
</evidence>
<dbReference type="InterPro" id="IPR003749">
    <property type="entry name" value="ThiS/MoaD-like"/>
</dbReference>
<dbReference type="AlphaFoldDB" id="Q9HJR9"/>
<dbReference type="RefSeq" id="WP_010901305.1">
    <property type="nucleotide sequence ID" value="NC_002578.1"/>
</dbReference>
<keyword evidence="3 4" id="KW-0002">3D-structure</keyword>
<dbReference type="InterPro" id="IPR052045">
    <property type="entry name" value="Sulfur_Carrier/Prot_Modifier"/>
</dbReference>
<dbReference type="EnsemblBacteria" id="CAC12024">
    <property type="protein sequence ID" value="CAC12024"/>
    <property type="gene ID" value="CAC12024"/>
</dbReference>
<reference evidence="4" key="3">
    <citation type="submission" date="2008-03" db="PDB data bank">
        <title>Automated NMR Structure of the TA0895 by FAPSY.</title>
        <authorList>
            <person name="Lee W."/>
            <person name="Jung J."/>
            <person name="Lee W."/>
        </authorList>
    </citation>
    <scope>STRUCTURE BY NMR</scope>
</reference>
<dbReference type="SUPFAM" id="SSF54285">
    <property type="entry name" value="MoaD/ThiS"/>
    <property type="match status" value="1"/>
</dbReference>
<organism evidence="1 2">
    <name type="scientific">Thermoplasma acidophilum (strain ATCC 25905 / DSM 1728 / JCM 9062 / NBRC 15155 / AMRC-C165)</name>
    <dbReference type="NCBI Taxonomy" id="273075"/>
    <lineage>
        <taxon>Archaea</taxon>
        <taxon>Methanobacteriati</taxon>
        <taxon>Thermoplasmatota</taxon>
        <taxon>Thermoplasmata</taxon>
        <taxon>Thermoplasmatales</taxon>
        <taxon>Thermoplasmataceae</taxon>
        <taxon>Thermoplasma</taxon>
    </lineage>
</organism>
<dbReference type="Gene3D" id="3.10.20.30">
    <property type="match status" value="1"/>
</dbReference>
<dbReference type="EvolutionaryTrace" id="Q9HJR9"/>
<dbReference type="PDBsum" id="2G1E"/>
<dbReference type="PDBsum" id="2K22"/>
<evidence type="ECO:0000313" key="1">
    <source>
        <dbReference type="EMBL" id="CAC12024.1"/>
    </source>
</evidence>
<dbReference type="KEGG" id="tac:Ta0895"/>
<dbReference type="InterPro" id="IPR010038">
    <property type="entry name" value="MoaD_arc-typ"/>
</dbReference>
<dbReference type="EMBL" id="AL445065">
    <property type="protein sequence ID" value="CAC12024.1"/>
    <property type="molecule type" value="Genomic_DNA"/>
</dbReference>
<dbReference type="InterPro" id="IPR016155">
    <property type="entry name" value="Mopterin_synth/thiamin_S_b"/>
</dbReference>
<name>Q9HJR9_THEAC</name>
<dbReference type="InterPro" id="IPR012675">
    <property type="entry name" value="Beta-grasp_dom_sf"/>
</dbReference>
<dbReference type="eggNOG" id="arCOG00536">
    <property type="taxonomic scope" value="Archaea"/>
</dbReference>
<dbReference type="InParanoid" id="Q9HJR9"/>